<dbReference type="OrthoDB" id="1424416at2759"/>
<evidence type="ECO:0000313" key="1">
    <source>
        <dbReference type="EMBL" id="KNZ54918.1"/>
    </source>
</evidence>
<evidence type="ECO:0008006" key="3">
    <source>
        <dbReference type="Google" id="ProtNLM"/>
    </source>
</evidence>
<dbReference type="EMBL" id="LAVV01007743">
    <property type="protein sequence ID" value="KNZ54918.1"/>
    <property type="molecule type" value="Genomic_DNA"/>
</dbReference>
<gene>
    <name evidence="1" type="ORF">VP01_2817g1</name>
</gene>
<dbReference type="Proteomes" id="UP000037035">
    <property type="component" value="Unassembled WGS sequence"/>
</dbReference>
<organism evidence="1 2">
    <name type="scientific">Puccinia sorghi</name>
    <dbReference type="NCBI Taxonomy" id="27349"/>
    <lineage>
        <taxon>Eukaryota</taxon>
        <taxon>Fungi</taxon>
        <taxon>Dikarya</taxon>
        <taxon>Basidiomycota</taxon>
        <taxon>Pucciniomycotina</taxon>
        <taxon>Pucciniomycetes</taxon>
        <taxon>Pucciniales</taxon>
        <taxon>Pucciniaceae</taxon>
        <taxon>Puccinia</taxon>
    </lineage>
</organism>
<keyword evidence="2" id="KW-1185">Reference proteome</keyword>
<evidence type="ECO:0000313" key="2">
    <source>
        <dbReference type="Proteomes" id="UP000037035"/>
    </source>
</evidence>
<proteinExistence type="predicted"/>
<comment type="caution">
    <text evidence="1">The sequence shown here is derived from an EMBL/GenBank/DDBJ whole genome shotgun (WGS) entry which is preliminary data.</text>
</comment>
<accession>A0A0L6V2D7</accession>
<dbReference type="VEuPathDB" id="FungiDB:VP01_2817g1"/>
<feature type="non-terminal residue" evidence="1">
    <location>
        <position position="130"/>
    </location>
</feature>
<name>A0A0L6V2D7_9BASI</name>
<dbReference type="AlphaFoldDB" id="A0A0L6V2D7"/>
<protein>
    <recommendedName>
        <fullName evidence="3">OTU domain-containing protein</fullName>
    </recommendedName>
</protein>
<reference evidence="1 2" key="1">
    <citation type="submission" date="2015-08" db="EMBL/GenBank/DDBJ databases">
        <title>Next Generation Sequencing and Analysis of the Genome of Puccinia sorghi L Schw, the Causal Agent of Maize Common Rust.</title>
        <authorList>
            <person name="Rochi L."/>
            <person name="Burguener G."/>
            <person name="Darino M."/>
            <person name="Turjanski A."/>
            <person name="Kreff E."/>
            <person name="Dieguez M.J."/>
            <person name="Sacco F."/>
        </authorList>
    </citation>
    <scope>NUCLEOTIDE SEQUENCE [LARGE SCALE GENOMIC DNA]</scope>
    <source>
        <strain evidence="1 2">RO10H11247</strain>
    </source>
</reference>
<sequence>MKVQSTRKVQPLQSNQKIPALQEAQYLKHFPPMIQPYIEKIWDVEANGDCGFQVISWALRSGQDSFMHVQKEILKDLLAQSKFHLNKCLLDKIDKVAERIDVDKSGPCDISHWMSMPTTRHLMAEVYNRP</sequence>